<reference evidence="2" key="1">
    <citation type="submission" date="2014-08" db="EMBL/GenBank/DDBJ databases">
        <authorList>
            <person name="Sharma Rahul"/>
            <person name="Thines Marco"/>
        </authorList>
    </citation>
    <scope>NUCLEOTIDE SEQUENCE</scope>
</reference>
<feature type="compositionally biased region" description="Polar residues" evidence="1">
    <location>
        <begin position="132"/>
        <end position="150"/>
    </location>
</feature>
<feature type="compositionally biased region" description="Acidic residues" evidence="1">
    <location>
        <begin position="44"/>
        <end position="54"/>
    </location>
</feature>
<feature type="compositionally biased region" description="Basic residues" evidence="1">
    <location>
        <begin position="281"/>
        <end position="293"/>
    </location>
</feature>
<feature type="region of interest" description="Disordered" evidence="1">
    <location>
        <begin position="260"/>
        <end position="309"/>
    </location>
</feature>
<protein>
    <submittedName>
        <fullName evidence="2">Negative regulator of Ofd1/Enhancer of translation termination 1</fullName>
    </submittedName>
</protein>
<feature type="region of interest" description="Disordered" evidence="1">
    <location>
        <begin position="460"/>
        <end position="481"/>
    </location>
</feature>
<accession>A0A0F7SUA6</accession>
<feature type="region of interest" description="Disordered" evidence="1">
    <location>
        <begin position="1"/>
        <end position="56"/>
    </location>
</feature>
<sequence>MQEIPPPLKRARSSATGALVSDSGAEPSESTSIEEPKKIKAQTEDEAQLEDETELTTQTWEDLKELWENAMDEFEGSEPASAVPLLRGLIFECDRIVRNSPDPNRPLQSSSANSTLNQNENNSDQARWDLSVPSNVSVTQVGSTGRSSNTIKEHPGPLHPGQALSTFSFFHIYGTTLLTLADIFDQVPDLADPSEPSPVIINAKSIDFFEKALQGYQDEFAESEPRSPILVGEGRIASDWRLEIAWGRALVRLARQKLEDGDEEELPKERVQSINPNAKAGKAKGLMKSKKRTREPEPEPEPASASASAFPTVLAKTPVSLLSPRQLLTQAADHFQLGILLMPRPSPSATPSPVEPIKTPFRDPVTSFQPTLTSHQRLKNILEIATSVSPLVEKFSDQKERVRWATWTGGIFDQLEMEASPLLASLKDGADEQKEDWKFEVALGKGGLWLGLGSRLSEEFETSVEESEEQDEAQAELNESRRKEARELLQKALGYLQQGRKIRPRITIVQDCGKEEDEEDEIGPLLVEGYLTLSGLVDSDDDEEIERLEGLARNEGWVEDGDDEEDGDGDEQDEDEDEEDMSID</sequence>
<feature type="region of interest" description="Disordered" evidence="1">
    <location>
        <begin position="100"/>
        <end position="158"/>
    </location>
</feature>
<dbReference type="AlphaFoldDB" id="A0A0F7SUA6"/>
<evidence type="ECO:0000313" key="2">
    <source>
        <dbReference type="EMBL" id="CED84150.1"/>
    </source>
</evidence>
<organism evidence="2">
    <name type="scientific">Phaffia rhodozyma</name>
    <name type="common">Yeast</name>
    <name type="synonym">Xanthophyllomyces dendrorhous</name>
    <dbReference type="NCBI Taxonomy" id="264483"/>
    <lineage>
        <taxon>Eukaryota</taxon>
        <taxon>Fungi</taxon>
        <taxon>Dikarya</taxon>
        <taxon>Basidiomycota</taxon>
        <taxon>Agaricomycotina</taxon>
        <taxon>Tremellomycetes</taxon>
        <taxon>Cystofilobasidiales</taxon>
        <taxon>Mrakiaceae</taxon>
        <taxon>Phaffia</taxon>
    </lineage>
</organism>
<name>A0A0F7SUA6_PHARH</name>
<evidence type="ECO:0000256" key="1">
    <source>
        <dbReference type="SAM" id="MobiDB-lite"/>
    </source>
</evidence>
<feature type="compositionally biased region" description="Acidic residues" evidence="1">
    <location>
        <begin position="557"/>
        <end position="584"/>
    </location>
</feature>
<feature type="compositionally biased region" description="Acidic residues" evidence="1">
    <location>
        <begin position="460"/>
        <end position="474"/>
    </location>
</feature>
<dbReference type="EMBL" id="LN483157">
    <property type="protein sequence ID" value="CED84150.1"/>
    <property type="molecule type" value="Genomic_DNA"/>
</dbReference>
<feature type="compositionally biased region" description="Polar residues" evidence="1">
    <location>
        <begin position="106"/>
        <end position="125"/>
    </location>
</feature>
<proteinExistence type="predicted"/>
<feature type="compositionally biased region" description="Basic and acidic residues" evidence="1">
    <location>
        <begin position="34"/>
        <end position="43"/>
    </location>
</feature>
<feature type="region of interest" description="Disordered" evidence="1">
    <location>
        <begin position="537"/>
        <end position="584"/>
    </location>
</feature>